<dbReference type="CDD" id="cd05269">
    <property type="entry name" value="TMR_SDR_a"/>
    <property type="match status" value="1"/>
</dbReference>
<dbReference type="EMBL" id="BAAARI010000003">
    <property type="protein sequence ID" value="GAA2570162.1"/>
    <property type="molecule type" value="Genomic_DNA"/>
</dbReference>
<accession>A0ABN3P7R6</accession>
<proteinExistence type="predicted"/>
<keyword evidence="3" id="KW-1185">Reference proteome</keyword>
<evidence type="ECO:0000313" key="2">
    <source>
        <dbReference type="EMBL" id="GAA2570162.1"/>
    </source>
</evidence>
<sequence>MTILVTAASGHLGRLIVESLLARGVAASDVVAGARSLDKVADLADRGVRTAVVDYDAPETLDAAFAGIDRVVLVSGSEVGKRLAQHQAVIDAAVAAKVGGLVYTSLYHATTSPLPLAAEHVATEEALAASGLRYTILRNNWYIENYAQDVARAAESGVIAAAVSDGKVAAAARADYAEAAAVVATDDAYLGRVLELAGDVAFGYADLAAAAAEIHGRDVTYVALSEEHLLETLRGVGLDEGTAGFVAALDAGIAAGALDSEDHTLSQLIGRPTTPLVEGLRAAL</sequence>
<gene>
    <name evidence="2" type="ORF">GCM10009862_06170</name>
</gene>
<dbReference type="PANTHER" id="PTHR47129:SF1">
    <property type="entry name" value="NMRA-LIKE DOMAIN-CONTAINING PROTEIN"/>
    <property type="match status" value="1"/>
</dbReference>
<dbReference type="SUPFAM" id="SSF51735">
    <property type="entry name" value="NAD(P)-binding Rossmann-fold domains"/>
    <property type="match status" value="1"/>
</dbReference>
<dbReference type="InterPro" id="IPR016040">
    <property type="entry name" value="NAD(P)-bd_dom"/>
</dbReference>
<feature type="domain" description="NAD(P)-binding" evidence="1">
    <location>
        <begin position="8"/>
        <end position="171"/>
    </location>
</feature>
<dbReference type="Pfam" id="PF13460">
    <property type="entry name" value="NAD_binding_10"/>
    <property type="match status" value="1"/>
</dbReference>
<dbReference type="Proteomes" id="UP001500274">
    <property type="component" value="Unassembled WGS sequence"/>
</dbReference>
<protein>
    <submittedName>
        <fullName evidence="2">SDR family oxidoreductase</fullName>
    </submittedName>
</protein>
<dbReference type="PANTHER" id="PTHR47129">
    <property type="entry name" value="QUINONE OXIDOREDUCTASE 2"/>
    <property type="match status" value="1"/>
</dbReference>
<dbReference type="InterPro" id="IPR036291">
    <property type="entry name" value="NAD(P)-bd_dom_sf"/>
</dbReference>
<dbReference type="RefSeq" id="WP_344226785.1">
    <property type="nucleotide sequence ID" value="NZ_BAAARI010000003.1"/>
</dbReference>
<dbReference type="InterPro" id="IPR052718">
    <property type="entry name" value="NmrA-type_oxidoreductase"/>
</dbReference>
<dbReference type="Gene3D" id="3.40.50.720">
    <property type="entry name" value="NAD(P)-binding Rossmann-like Domain"/>
    <property type="match status" value="1"/>
</dbReference>
<evidence type="ECO:0000259" key="1">
    <source>
        <dbReference type="Pfam" id="PF13460"/>
    </source>
</evidence>
<comment type="caution">
    <text evidence="2">The sequence shown here is derived from an EMBL/GenBank/DDBJ whole genome shotgun (WGS) entry which is preliminary data.</text>
</comment>
<reference evidence="2 3" key="1">
    <citation type="journal article" date="2019" name="Int. J. Syst. Evol. Microbiol.">
        <title>The Global Catalogue of Microorganisms (GCM) 10K type strain sequencing project: providing services to taxonomists for standard genome sequencing and annotation.</title>
        <authorList>
            <consortium name="The Broad Institute Genomics Platform"/>
            <consortium name="The Broad Institute Genome Sequencing Center for Infectious Disease"/>
            <person name="Wu L."/>
            <person name="Ma J."/>
        </authorList>
    </citation>
    <scope>NUCLEOTIDE SEQUENCE [LARGE SCALE GENOMIC DNA]</scope>
    <source>
        <strain evidence="2 3">JCM 16365</strain>
    </source>
</reference>
<name>A0ABN3P7R6_9MICO</name>
<organism evidence="2 3">
    <name type="scientific">Microbacterium binotii</name>
    <dbReference type="NCBI Taxonomy" id="462710"/>
    <lineage>
        <taxon>Bacteria</taxon>
        <taxon>Bacillati</taxon>
        <taxon>Actinomycetota</taxon>
        <taxon>Actinomycetes</taxon>
        <taxon>Micrococcales</taxon>
        <taxon>Microbacteriaceae</taxon>
        <taxon>Microbacterium</taxon>
    </lineage>
</organism>
<dbReference type="Gene3D" id="3.90.25.10">
    <property type="entry name" value="UDP-galactose 4-epimerase, domain 1"/>
    <property type="match status" value="1"/>
</dbReference>
<evidence type="ECO:0000313" key="3">
    <source>
        <dbReference type="Proteomes" id="UP001500274"/>
    </source>
</evidence>